<evidence type="ECO:0000313" key="1">
    <source>
        <dbReference type="EMBL" id="EOR93855.1"/>
    </source>
</evidence>
<keyword evidence="2" id="KW-1185">Reference proteome</keyword>
<dbReference type="Proteomes" id="UP000014174">
    <property type="component" value="Unassembled WGS sequence"/>
</dbReference>
<dbReference type="EMBL" id="AQPN01000103">
    <property type="protein sequence ID" value="EOR93855.1"/>
    <property type="molecule type" value="Genomic_DNA"/>
</dbReference>
<sequence length="483" mass="52192">MKTRQITKQLTILIFSGLLIFGCKKTKDANSVDSVSSVEKKIKLANGYGTKSGCVDCEIKNRTQSKAQINADNGPIHYFNTFYNTDYLSVGVGGLRDVGNGQIRVTGTFPLVNVTKAYLYWNGLSNSTEVDKPIWTSKVTFNSTGVVGTPIGISSSNCWPYYQSQSHRADVTNIVKSASSRTFTFNAQPLSDLNPNGASLILFYSDGNSSNNRDIILFEGNDALTYFPGYPRIPNAPVDATGWNFTLSGINYTSGKVMMSLHVADGQPAEDGPLVINGIGLPGAQVTSHLFDGKSVPGGLYWDVVPIDITPSLSRGISYINVASSDFEDCYSLVVAAFNFPRGVVLPPSPIKVNFDYRPLRCPNTLLASSTGAEEAAILGTSTFDINQVDLSSVKLNGISFKKSRIIDKTAPYAGTVTDCSTCSTLPPDGSKDLEFLFDNQQLLKTLGTVQNKQCIKVTLTGKLLPLYGSIPFVGEDYIIISK</sequence>
<reference evidence="1 2" key="1">
    <citation type="journal article" date="2013" name="Genome Announc.">
        <title>Draft Genome Sequence of Arcticibacter svalbardensis Strain MN12-7T, a Member of the Family Sphingobacteriaceae Isolated from an Arctic Soil Sample.</title>
        <authorList>
            <person name="Shivaji S."/>
            <person name="Ara S."/>
            <person name="Prasad S."/>
            <person name="Manasa B.P."/>
            <person name="Begum Z."/>
            <person name="Singh A."/>
            <person name="Kumar Pinnaka A."/>
        </authorList>
    </citation>
    <scope>NUCLEOTIDE SEQUENCE [LARGE SCALE GENOMIC DNA]</scope>
    <source>
        <strain evidence="1 2">MN12-7</strain>
    </source>
</reference>
<organism evidence="1 2">
    <name type="scientific">Arcticibacter svalbardensis MN12-7</name>
    <dbReference type="NCBI Taxonomy" id="1150600"/>
    <lineage>
        <taxon>Bacteria</taxon>
        <taxon>Pseudomonadati</taxon>
        <taxon>Bacteroidota</taxon>
        <taxon>Sphingobacteriia</taxon>
        <taxon>Sphingobacteriales</taxon>
        <taxon>Sphingobacteriaceae</taxon>
        <taxon>Arcticibacter</taxon>
    </lineage>
</organism>
<protein>
    <submittedName>
        <fullName evidence="1">Hemolysin-type calcium-binding region</fullName>
    </submittedName>
</protein>
<comment type="caution">
    <text evidence="1">The sequence shown here is derived from an EMBL/GenBank/DDBJ whole genome shotgun (WGS) entry which is preliminary data.</text>
</comment>
<dbReference type="STRING" id="1150600.ADIARSV_2992"/>
<dbReference type="AlphaFoldDB" id="R9GQN4"/>
<dbReference type="PROSITE" id="PS51257">
    <property type="entry name" value="PROKAR_LIPOPROTEIN"/>
    <property type="match status" value="1"/>
</dbReference>
<evidence type="ECO:0000313" key="2">
    <source>
        <dbReference type="Proteomes" id="UP000014174"/>
    </source>
</evidence>
<dbReference type="OrthoDB" id="979394at2"/>
<proteinExistence type="predicted"/>
<gene>
    <name evidence="1" type="ORF">ADIARSV_2992</name>
</gene>
<dbReference type="eggNOG" id="COG1657">
    <property type="taxonomic scope" value="Bacteria"/>
</dbReference>
<accession>R9GQN4</accession>
<name>R9GQN4_9SPHI</name>
<dbReference type="RefSeq" id="WP_016196223.1">
    <property type="nucleotide sequence ID" value="NZ_AQPN01000103.1"/>
</dbReference>